<reference evidence="2 3" key="1">
    <citation type="submission" date="2019-04" db="EMBL/GenBank/DDBJ databases">
        <authorList>
            <consortium name="Pathogen Informatics"/>
        </authorList>
    </citation>
    <scope>NUCLEOTIDE SEQUENCE [LARGE SCALE GENOMIC DNA]</scope>
    <source>
        <strain evidence="2 3">NCTC9185</strain>
    </source>
</reference>
<keyword evidence="1" id="KW-0812">Transmembrane</keyword>
<dbReference type="InterPro" id="IPR036259">
    <property type="entry name" value="MFS_trans_sf"/>
</dbReference>
<keyword evidence="1" id="KW-0472">Membrane</keyword>
<evidence type="ECO:0000256" key="1">
    <source>
        <dbReference type="SAM" id="Phobius"/>
    </source>
</evidence>
<dbReference type="Proteomes" id="UP000339249">
    <property type="component" value="Unassembled WGS sequence"/>
</dbReference>
<name>A0A4U9CXA8_RAOTE</name>
<organism evidence="2 3">
    <name type="scientific">Raoultella terrigena</name>
    <name type="common">Klebsiella terrigena</name>
    <dbReference type="NCBI Taxonomy" id="577"/>
    <lineage>
        <taxon>Bacteria</taxon>
        <taxon>Pseudomonadati</taxon>
        <taxon>Pseudomonadota</taxon>
        <taxon>Gammaproteobacteria</taxon>
        <taxon>Enterobacterales</taxon>
        <taxon>Enterobacteriaceae</taxon>
        <taxon>Klebsiella/Raoultella group</taxon>
        <taxon>Raoultella</taxon>
    </lineage>
</organism>
<feature type="transmembrane region" description="Helical" evidence="1">
    <location>
        <begin position="44"/>
        <end position="68"/>
    </location>
</feature>
<dbReference type="SUPFAM" id="SSF103473">
    <property type="entry name" value="MFS general substrate transporter"/>
    <property type="match status" value="1"/>
</dbReference>
<protein>
    <submittedName>
        <fullName evidence="2">Melibiose:sodium symporter</fullName>
    </submittedName>
</protein>
<dbReference type="EMBL" id="CABDVU010000001">
    <property type="protein sequence ID" value="VTN10011.1"/>
    <property type="molecule type" value="Genomic_DNA"/>
</dbReference>
<sequence length="84" mass="8869">MARYAGFSLARAAGKTDLLRHQLAYGGGNLLGSGALAISGAWLLYFYTTFCGLTLIEASLIFSIASIIDAISNPLMGYLTDNFG</sequence>
<dbReference type="Pfam" id="PF13347">
    <property type="entry name" value="MFS_2"/>
    <property type="match status" value="1"/>
</dbReference>
<evidence type="ECO:0000313" key="2">
    <source>
        <dbReference type="EMBL" id="VTN10011.1"/>
    </source>
</evidence>
<dbReference type="AlphaFoldDB" id="A0A4U9CXA8"/>
<keyword evidence="1" id="KW-1133">Transmembrane helix</keyword>
<evidence type="ECO:0000313" key="3">
    <source>
        <dbReference type="Proteomes" id="UP000339249"/>
    </source>
</evidence>
<dbReference type="Gene3D" id="1.20.1250.20">
    <property type="entry name" value="MFS general substrate transporter like domains"/>
    <property type="match status" value="1"/>
</dbReference>
<gene>
    <name evidence="2" type="ORF">NCTC9185_01917</name>
</gene>
<proteinExistence type="predicted"/>
<accession>A0A4U9CXA8</accession>